<accession>A0A450WXX3</accession>
<protein>
    <submittedName>
        <fullName evidence="1">Uncharacterized protein</fullName>
    </submittedName>
</protein>
<gene>
    <name evidence="1" type="ORF">BECKLFY1418C_GA0070996_11068</name>
</gene>
<evidence type="ECO:0000313" key="1">
    <source>
        <dbReference type="EMBL" id="VFK21902.1"/>
    </source>
</evidence>
<organism evidence="1">
    <name type="scientific">Candidatus Kentrum sp. LFY</name>
    <dbReference type="NCBI Taxonomy" id="2126342"/>
    <lineage>
        <taxon>Bacteria</taxon>
        <taxon>Pseudomonadati</taxon>
        <taxon>Pseudomonadota</taxon>
        <taxon>Gammaproteobacteria</taxon>
        <taxon>Candidatus Kentrum</taxon>
    </lineage>
</organism>
<dbReference type="EMBL" id="CAADFN010000106">
    <property type="protein sequence ID" value="VFK21902.1"/>
    <property type="molecule type" value="Genomic_DNA"/>
</dbReference>
<proteinExistence type="predicted"/>
<name>A0A450WXX3_9GAMM</name>
<reference evidence="1" key="1">
    <citation type="submission" date="2019-02" db="EMBL/GenBank/DDBJ databases">
        <authorList>
            <person name="Gruber-Vodicka R. H."/>
            <person name="Seah K. B. B."/>
        </authorList>
    </citation>
    <scope>NUCLEOTIDE SEQUENCE</scope>
    <source>
        <strain evidence="1">BECK_BY7</strain>
    </source>
</reference>
<dbReference type="AlphaFoldDB" id="A0A450WXX3"/>
<sequence length="160" mass="18178">MSTKLFMRDRNITRQPLQWAKNMPIVIIPYCNVVLHCLAHQTDANTPPLYQKNANLVKNISFRYPAKDIARHDRSEVDPGPRTGSIEIFNLFISRSASLIDQVFPEAIFLELMPNHALSVWGEASLVMSLRAQASLAIWLASLLKRPRMCHPRTVIAKCV</sequence>